<evidence type="ECO:0000256" key="1">
    <source>
        <dbReference type="ARBA" id="ARBA00022723"/>
    </source>
</evidence>
<dbReference type="SUPFAM" id="SSF52540">
    <property type="entry name" value="P-loop containing nucleoside triphosphate hydrolases"/>
    <property type="match status" value="1"/>
</dbReference>
<dbReference type="STRING" id="1522189.A0A316W8X1"/>
<dbReference type="GO" id="GO:0051539">
    <property type="term" value="F:4 iron, 4 sulfur cluster binding"/>
    <property type="evidence" value="ECO:0007669"/>
    <property type="project" value="TreeGrafter"/>
</dbReference>
<evidence type="ECO:0000256" key="3">
    <source>
        <dbReference type="ARBA" id="ARBA00022840"/>
    </source>
</evidence>
<evidence type="ECO:0000256" key="5">
    <source>
        <dbReference type="ARBA" id="ARBA00023014"/>
    </source>
</evidence>
<accession>A0A316W8X1</accession>
<dbReference type="InterPro" id="IPR027417">
    <property type="entry name" value="P-loop_NTPase"/>
</dbReference>
<name>A0A316W8X1_9BASI</name>
<organism evidence="8 9">
    <name type="scientific">Ceraceosorus guamensis</name>
    <dbReference type="NCBI Taxonomy" id="1522189"/>
    <lineage>
        <taxon>Eukaryota</taxon>
        <taxon>Fungi</taxon>
        <taxon>Dikarya</taxon>
        <taxon>Basidiomycota</taxon>
        <taxon>Ustilaginomycotina</taxon>
        <taxon>Exobasidiomycetes</taxon>
        <taxon>Ceraceosorales</taxon>
        <taxon>Ceraceosoraceae</taxon>
        <taxon>Ceraceosorus</taxon>
    </lineage>
</organism>
<protein>
    <submittedName>
        <fullName evidence="8">P-loop containing nucleoside triphosphate hydrolase protein</fullName>
    </submittedName>
</protein>
<evidence type="ECO:0000256" key="7">
    <source>
        <dbReference type="SAM" id="MobiDB-lite"/>
    </source>
</evidence>
<dbReference type="HAMAP" id="MF_02040">
    <property type="entry name" value="Mrp_NBP35"/>
    <property type="match status" value="1"/>
</dbReference>
<dbReference type="Pfam" id="PF10609">
    <property type="entry name" value="ParA"/>
    <property type="match status" value="1"/>
</dbReference>
<gene>
    <name evidence="8" type="ORF">IE81DRAFT_343934</name>
</gene>
<dbReference type="GO" id="GO:0016226">
    <property type="term" value="P:iron-sulfur cluster assembly"/>
    <property type="evidence" value="ECO:0007669"/>
    <property type="project" value="InterPro"/>
</dbReference>
<dbReference type="GO" id="GO:0005739">
    <property type="term" value="C:mitochondrion"/>
    <property type="evidence" value="ECO:0007669"/>
    <property type="project" value="TreeGrafter"/>
</dbReference>
<proteinExistence type="inferred from homology"/>
<evidence type="ECO:0000313" key="8">
    <source>
        <dbReference type="EMBL" id="PWN46317.1"/>
    </source>
</evidence>
<keyword evidence="4" id="KW-0408">Iron</keyword>
<dbReference type="GO" id="GO:0032981">
    <property type="term" value="P:mitochondrial respiratory chain complex I assembly"/>
    <property type="evidence" value="ECO:0007669"/>
    <property type="project" value="TreeGrafter"/>
</dbReference>
<dbReference type="GO" id="GO:0016787">
    <property type="term" value="F:hydrolase activity"/>
    <property type="evidence" value="ECO:0007669"/>
    <property type="project" value="UniProtKB-KW"/>
</dbReference>
<keyword evidence="2" id="KW-0547">Nucleotide-binding</keyword>
<dbReference type="GeneID" id="37037628"/>
<dbReference type="Gene3D" id="3.40.50.300">
    <property type="entry name" value="P-loop containing nucleotide triphosphate hydrolases"/>
    <property type="match status" value="1"/>
</dbReference>
<dbReference type="CDD" id="cd02037">
    <property type="entry name" value="Mrp_NBP35"/>
    <property type="match status" value="1"/>
</dbReference>
<keyword evidence="1" id="KW-0479">Metal-binding</keyword>
<dbReference type="InParanoid" id="A0A316W8X1"/>
<dbReference type="InterPro" id="IPR019591">
    <property type="entry name" value="Mrp/NBP35_ATP-bd"/>
</dbReference>
<reference evidence="8 9" key="1">
    <citation type="journal article" date="2018" name="Mol. Biol. Evol.">
        <title>Broad Genomic Sampling Reveals a Smut Pathogenic Ancestry of the Fungal Clade Ustilaginomycotina.</title>
        <authorList>
            <person name="Kijpornyongpan T."/>
            <person name="Mondo S.J."/>
            <person name="Barry K."/>
            <person name="Sandor L."/>
            <person name="Lee J."/>
            <person name="Lipzen A."/>
            <person name="Pangilinan J."/>
            <person name="LaButti K."/>
            <person name="Hainaut M."/>
            <person name="Henrissat B."/>
            <person name="Grigoriev I.V."/>
            <person name="Spatafora J.W."/>
            <person name="Aime M.C."/>
        </authorList>
    </citation>
    <scope>NUCLEOTIDE SEQUENCE [LARGE SCALE GENOMIC DNA]</scope>
    <source>
        <strain evidence="8 9">MCA 4658</strain>
    </source>
</reference>
<dbReference type="PANTHER" id="PTHR42961">
    <property type="entry name" value="IRON-SULFUR PROTEIN NUBPL"/>
    <property type="match status" value="1"/>
</dbReference>
<keyword evidence="3" id="KW-0067">ATP-binding</keyword>
<dbReference type="GO" id="GO:0140663">
    <property type="term" value="F:ATP-dependent FeS chaperone activity"/>
    <property type="evidence" value="ECO:0007669"/>
    <property type="project" value="InterPro"/>
</dbReference>
<dbReference type="AlphaFoldDB" id="A0A316W8X1"/>
<dbReference type="EMBL" id="KZ819351">
    <property type="protein sequence ID" value="PWN46317.1"/>
    <property type="molecule type" value="Genomic_DNA"/>
</dbReference>
<dbReference type="PANTHER" id="PTHR42961:SF2">
    <property type="entry name" value="IRON-SULFUR PROTEIN NUBPL"/>
    <property type="match status" value="1"/>
</dbReference>
<feature type="region of interest" description="Disordered" evidence="7">
    <location>
        <begin position="264"/>
        <end position="292"/>
    </location>
</feature>
<evidence type="ECO:0000256" key="6">
    <source>
        <dbReference type="ARBA" id="ARBA00024036"/>
    </source>
</evidence>
<keyword evidence="9" id="KW-1185">Reference proteome</keyword>
<keyword evidence="5" id="KW-0411">Iron-sulfur</keyword>
<dbReference type="RefSeq" id="XP_025373477.1">
    <property type="nucleotide sequence ID" value="XM_025515758.1"/>
</dbReference>
<keyword evidence="8" id="KW-0378">Hydrolase</keyword>
<comment type="similarity">
    <text evidence="6">Belongs to the Mrp/NBP35 ATP-binding proteins family.</text>
</comment>
<dbReference type="InterPro" id="IPR044304">
    <property type="entry name" value="NUBPL-like"/>
</dbReference>
<dbReference type="GO" id="GO:0046872">
    <property type="term" value="F:metal ion binding"/>
    <property type="evidence" value="ECO:0007669"/>
    <property type="project" value="UniProtKB-KW"/>
</dbReference>
<dbReference type="GO" id="GO:0005524">
    <property type="term" value="F:ATP binding"/>
    <property type="evidence" value="ECO:0007669"/>
    <property type="project" value="UniProtKB-KW"/>
</dbReference>
<evidence type="ECO:0000313" key="9">
    <source>
        <dbReference type="Proteomes" id="UP000245783"/>
    </source>
</evidence>
<evidence type="ECO:0000256" key="4">
    <source>
        <dbReference type="ARBA" id="ARBA00023004"/>
    </source>
</evidence>
<dbReference type="OrthoDB" id="1741334at2759"/>
<sequence length="317" mass="32744">MPRRSGPPTKRRPAFVGSTLVIASGKGGVGKSTVAVSTALSLAKLSPGSTGLGRSLRVGLLDLDIFGPSVPKLMGLDKAGEPRLSKNGQLVPLTNHGIPTMSMGYLLPPSPDTGSASDAPIVWRGLMVQKATQQLLFDVDWRGEQGGPEAEEGAGGGSGLDVLVIDTPPGTGDVLLSLTQLMIIDSVVIVSTPQDVALIDARRGVRMFEKCGVQVTGMALNMSHLETGMASAAPLEVFGSSASFDKLAQELQVPVLGRIPIESSIASGGDRGQPGVLQNPSPSVESHAAAPSAPRVFATMAEAVWRDIQRKRSLGGG</sequence>
<dbReference type="Proteomes" id="UP000245783">
    <property type="component" value="Unassembled WGS sequence"/>
</dbReference>
<evidence type="ECO:0000256" key="2">
    <source>
        <dbReference type="ARBA" id="ARBA00022741"/>
    </source>
</evidence>
<dbReference type="InterPro" id="IPR033756">
    <property type="entry name" value="YlxH/NBP35"/>
</dbReference>